<name>A0ABD4T7R1_9CYAN</name>
<dbReference type="RefSeq" id="WP_250833389.1">
    <property type="nucleotide sequence ID" value="NZ_JTHE03000102.1"/>
</dbReference>
<dbReference type="Proteomes" id="UP000031561">
    <property type="component" value="Unassembled WGS sequence"/>
</dbReference>
<comment type="caution">
    <text evidence="1">The sequence shown here is derived from an EMBL/GenBank/DDBJ whole genome shotgun (WGS) entry which is preliminary data.</text>
</comment>
<protein>
    <submittedName>
        <fullName evidence="1">Uncharacterized protein</fullName>
    </submittedName>
</protein>
<dbReference type="AlphaFoldDB" id="A0ABD4T7R1"/>
<evidence type="ECO:0000313" key="2">
    <source>
        <dbReference type="Proteomes" id="UP000031561"/>
    </source>
</evidence>
<feature type="non-terminal residue" evidence="1">
    <location>
        <position position="1"/>
    </location>
</feature>
<accession>A0ABD4T7R1</accession>
<dbReference type="EMBL" id="JTHE03000102">
    <property type="protein sequence ID" value="MCM1984622.1"/>
    <property type="molecule type" value="Genomic_DNA"/>
</dbReference>
<gene>
    <name evidence="1" type="ORF">QQ91_0017505</name>
</gene>
<evidence type="ECO:0000313" key="1">
    <source>
        <dbReference type="EMBL" id="MCM1984622.1"/>
    </source>
</evidence>
<proteinExistence type="predicted"/>
<keyword evidence="2" id="KW-1185">Reference proteome</keyword>
<reference evidence="1 2" key="1">
    <citation type="journal article" date="2015" name="Genome Announc.">
        <title>Draft Genome Sequence of Filamentous Marine Cyanobacterium Lyngbya confervoides Strain BDU141951.</title>
        <authorList>
            <person name="Chandrababunaidu M.M."/>
            <person name="Sen D."/>
            <person name="Tripathy S."/>
        </authorList>
    </citation>
    <scope>NUCLEOTIDE SEQUENCE [LARGE SCALE GENOMIC DNA]</scope>
    <source>
        <strain evidence="1 2">BDU141951</strain>
    </source>
</reference>
<organism evidence="1 2">
    <name type="scientific">Lyngbya confervoides BDU141951</name>
    <dbReference type="NCBI Taxonomy" id="1574623"/>
    <lineage>
        <taxon>Bacteria</taxon>
        <taxon>Bacillati</taxon>
        <taxon>Cyanobacteriota</taxon>
        <taxon>Cyanophyceae</taxon>
        <taxon>Oscillatoriophycideae</taxon>
        <taxon>Oscillatoriales</taxon>
        <taxon>Microcoleaceae</taxon>
        <taxon>Lyngbya</taxon>
    </lineage>
</organism>
<sequence>ATILVKNQSIWLQLCKNITSNLGHTLLMMSVQWQKLAEIKELKEYFEADFCNFQKRIEYHIRELQKIDSTELDKLAVLRVLEVTNGCTQWGFRRQDKHCLSVEQTRECMRTVIGFIKDKKVDLSRGEAIHFTLPIEKLIEEGRNLYQDAFKKNVAGAEEEYYAYSTAQFLVYGRQRLDTAMQLVKQEFESLFTPYYIEKGRNYIAPYVEALPPES</sequence>